<dbReference type="PANTHER" id="PTHR43710">
    <property type="entry name" value="2-HYDROXYACYL-COA LYASE"/>
    <property type="match status" value="1"/>
</dbReference>
<name>A0A1G9P675_9FIRM</name>
<sequence length="599" mass="65977">MKKLMTGNEAIARGAYESGVKYASAYPGTPSTEILENIATYKNDIVAEWAPNEKVALEAVIGGSIAGARTIASMKHVGINVAADPLFTFAYTGVNGGMVLVSADEPGMHSSQNEQDNRNYAKFAKIALFEPATSQEAKDMLKEAFEVSEKYDTPVLYRVTTRLCHSKGIVECTDRVEVGIKDYAKNPQKNLTVPAHARVLRYSVEDRLNKLEEYSNNTPLNYYEINDTKIGIISSGMCHMYAKEVFGDNASYMKLGFTNPLPMDKIKEFASKVDKIYVIEENDPFIEDQMKMAGIECSGKDILPITGEMTPDTIRKSIFGKANDTVQYNKELVVPRPPGLCAGCPHRGFFYELGKRKNVMVTGDIGCYTLGFAPPYNAMDTVVCMGASLSTGHGAQKVFNMKDDNKMRVVGVLGDSTFFHTGVNSLLDVVYNKGNSISVILDNRITGMTGHQQNPGTGYTLQGEVTNEVDIEALVKACGVKQIRCIDPNNLKEVKETLDWAFELEEPSVIITRWPCVLKKFSKQDIEEFNSPFTSKCEVDHDSCIGCKACMKTGCPAISFDKDIKKVNIDKNQCVGCNVCSQTCPKDAISNNRLAKEVN</sequence>
<dbReference type="FunFam" id="3.40.50.970:FF:000039">
    <property type="entry name" value="Indolepyruvate oxidoreductase subunit IorA"/>
    <property type="match status" value="1"/>
</dbReference>
<feature type="binding site" evidence="15">
    <location>
        <position position="584"/>
    </location>
    <ligand>
        <name>[4Fe-4S] cluster</name>
        <dbReference type="ChEBI" id="CHEBI:49883"/>
        <label>1</label>
    </ligand>
</feature>
<feature type="binding site" evidence="15">
    <location>
        <position position="577"/>
    </location>
    <ligand>
        <name>[4Fe-4S] cluster</name>
        <dbReference type="ChEBI" id="CHEBI:49883"/>
        <label>2</label>
    </ligand>
</feature>
<evidence type="ECO:0000256" key="14">
    <source>
        <dbReference type="PIRNR" id="PIRNR006439"/>
    </source>
</evidence>
<keyword evidence="10 14" id="KW-0408">Iron</keyword>
<protein>
    <recommendedName>
        <fullName evidence="4 14">Indolepyruvate oxidoreductase subunit IorA</fullName>
        <shortName evidence="14">IOR</shortName>
        <ecNumber evidence="3 14">1.2.7.8</ecNumber>
    </recommendedName>
    <alternativeName>
        <fullName evidence="12 14">Indolepyruvate ferredoxin oxidoreductase subunit alpha</fullName>
    </alternativeName>
</protein>
<dbReference type="SUPFAM" id="SSF52922">
    <property type="entry name" value="TK C-terminal domain-like"/>
    <property type="match status" value="1"/>
</dbReference>
<dbReference type="Pfam" id="PF02775">
    <property type="entry name" value="TPP_enzyme_C"/>
    <property type="match status" value="1"/>
</dbReference>
<evidence type="ECO:0000256" key="3">
    <source>
        <dbReference type="ARBA" id="ARBA00012812"/>
    </source>
</evidence>
<keyword evidence="18" id="KW-1185">Reference proteome</keyword>
<organism evidence="17 18">
    <name type="scientific">Romboutsia lituseburensis DSM 797</name>
    <dbReference type="NCBI Taxonomy" id="1121325"/>
    <lineage>
        <taxon>Bacteria</taxon>
        <taxon>Bacillati</taxon>
        <taxon>Bacillota</taxon>
        <taxon>Clostridia</taxon>
        <taxon>Peptostreptococcales</taxon>
        <taxon>Peptostreptococcaceae</taxon>
        <taxon>Romboutsia</taxon>
    </lineage>
</organism>
<keyword evidence="17" id="KW-0670">Pyruvate</keyword>
<dbReference type="GO" id="GO:0046872">
    <property type="term" value="F:metal ion binding"/>
    <property type="evidence" value="ECO:0007669"/>
    <property type="project" value="UniProtKB-UniRule"/>
</dbReference>
<feature type="binding site" evidence="15">
    <location>
        <position position="574"/>
    </location>
    <ligand>
        <name>[4Fe-4S] cluster</name>
        <dbReference type="ChEBI" id="CHEBI:49883"/>
        <label>2</label>
    </ligand>
</feature>
<dbReference type="InterPro" id="IPR045025">
    <property type="entry name" value="HACL1-like"/>
</dbReference>
<dbReference type="Pfam" id="PF12838">
    <property type="entry name" value="Fer4_7"/>
    <property type="match status" value="1"/>
</dbReference>
<evidence type="ECO:0000256" key="1">
    <source>
        <dbReference type="ARBA" id="ARBA00002995"/>
    </source>
</evidence>
<dbReference type="GO" id="GO:0030976">
    <property type="term" value="F:thiamine pyrophosphate binding"/>
    <property type="evidence" value="ECO:0007669"/>
    <property type="project" value="InterPro"/>
</dbReference>
<dbReference type="InterPro" id="IPR011766">
    <property type="entry name" value="TPP_enzyme_TPP-bd"/>
</dbReference>
<keyword evidence="7 14" id="KW-0479">Metal-binding</keyword>
<dbReference type="GO" id="GO:0051539">
    <property type="term" value="F:4 iron, 4 sulfur cluster binding"/>
    <property type="evidence" value="ECO:0007669"/>
    <property type="project" value="UniProtKB-UniRule"/>
</dbReference>
<dbReference type="InterPro" id="IPR009014">
    <property type="entry name" value="Transketo_C/PFOR_II"/>
</dbReference>
<keyword evidence="8 14" id="KW-0249">Electron transport</keyword>
<comment type="subunit">
    <text evidence="2">Heterodimer of the IorA and IorB subunits.</text>
</comment>
<dbReference type="STRING" id="1121325.SAMN04515677_104213"/>
<dbReference type="PIRSF" id="PIRSF006439">
    <property type="entry name" value="Indolepyruvate_ferr_oxidored"/>
    <property type="match status" value="1"/>
</dbReference>
<dbReference type="InterPro" id="IPR002880">
    <property type="entry name" value="Pyrv_Fd/Flavodoxin_OxRdtase_N"/>
</dbReference>
<dbReference type="PANTHER" id="PTHR43710:SF5">
    <property type="entry name" value="INDOLEPYRUVATE FERREDOXIN OXIDOREDUCTASE ALPHA SUBUNIT"/>
    <property type="match status" value="1"/>
</dbReference>
<keyword evidence="11 14" id="KW-0411">Iron-sulfur</keyword>
<gene>
    <name evidence="17" type="ORF">SAMN04515677_104213</name>
</gene>
<evidence type="ECO:0000256" key="10">
    <source>
        <dbReference type="ARBA" id="ARBA00023004"/>
    </source>
</evidence>
<dbReference type="CDD" id="cd07034">
    <property type="entry name" value="TPP_PYR_PFOR_IOR-alpha_like"/>
    <property type="match status" value="1"/>
</dbReference>
<dbReference type="InterPro" id="IPR029061">
    <property type="entry name" value="THDP-binding"/>
</dbReference>
<evidence type="ECO:0000256" key="4">
    <source>
        <dbReference type="ARBA" id="ARBA00017710"/>
    </source>
</evidence>
<evidence type="ECO:0000256" key="5">
    <source>
        <dbReference type="ARBA" id="ARBA00022448"/>
    </source>
</evidence>
<evidence type="ECO:0000256" key="12">
    <source>
        <dbReference type="ARBA" id="ARBA00030514"/>
    </source>
</evidence>
<evidence type="ECO:0000256" key="7">
    <source>
        <dbReference type="ARBA" id="ARBA00022723"/>
    </source>
</evidence>
<dbReference type="AlphaFoldDB" id="A0A1G9P675"/>
<dbReference type="PROSITE" id="PS00198">
    <property type="entry name" value="4FE4S_FER_1"/>
    <property type="match status" value="1"/>
</dbReference>
<dbReference type="Pfam" id="PF01855">
    <property type="entry name" value="POR_N"/>
    <property type="match status" value="1"/>
</dbReference>
<reference evidence="17 18" key="1">
    <citation type="submission" date="2016-10" db="EMBL/GenBank/DDBJ databases">
        <authorList>
            <person name="de Groot N.N."/>
        </authorList>
    </citation>
    <scope>NUCLEOTIDE SEQUENCE [LARGE SCALE GENOMIC DNA]</scope>
    <source>
        <strain evidence="17 18">DSM 797</strain>
    </source>
</reference>
<dbReference type="Gene3D" id="3.40.50.920">
    <property type="match status" value="1"/>
</dbReference>
<dbReference type="RefSeq" id="WP_092725556.1">
    <property type="nucleotide sequence ID" value="NZ_FNGW01000004.1"/>
</dbReference>
<feature type="binding site" evidence="15">
    <location>
        <position position="580"/>
    </location>
    <ligand>
        <name>[4Fe-4S] cluster</name>
        <dbReference type="ChEBI" id="CHEBI:49883"/>
        <label>2</label>
    </ligand>
</feature>
<dbReference type="InterPro" id="IPR017896">
    <property type="entry name" value="4Fe4S_Fe-S-bd"/>
</dbReference>
<keyword evidence="5 14" id="KW-0813">Transport</keyword>
<dbReference type="InterPro" id="IPR017721">
    <property type="entry name" value="IorA"/>
</dbReference>
<feature type="binding site" evidence="15">
    <location>
        <position position="550"/>
    </location>
    <ligand>
        <name>[4Fe-4S] cluster</name>
        <dbReference type="ChEBI" id="CHEBI:49883"/>
        <label>1</label>
    </ligand>
</feature>
<evidence type="ECO:0000313" key="18">
    <source>
        <dbReference type="Proteomes" id="UP000199068"/>
    </source>
</evidence>
<evidence type="ECO:0000256" key="2">
    <source>
        <dbReference type="ARBA" id="ARBA00011238"/>
    </source>
</evidence>
<dbReference type="InterPro" id="IPR017900">
    <property type="entry name" value="4Fe4S_Fe_S_CS"/>
</dbReference>
<evidence type="ECO:0000256" key="11">
    <source>
        <dbReference type="ARBA" id="ARBA00023014"/>
    </source>
</evidence>
<keyword evidence="6 14" id="KW-0004">4Fe-4S</keyword>
<dbReference type="SUPFAM" id="SSF54862">
    <property type="entry name" value="4Fe-4S ferredoxins"/>
    <property type="match status" value="1"/>
</dbReference>
<dbReference type="Gene3D" id="3.30.70.20">
    <property type="match status" value="1"/>
</dbReference>
<comment type="catalytic activity">
    <reaction evidence="13 14">
        <text>indole-3-pyruvate + 2 oxidized [2Fe-2S]-[ferredoxin] + CoA = (indol-3-yl)acetyl-CoA + 2 reduced [2Fe-2S]-[ferredoxin] + CO2 + H(+)</text>
        <dbReference type="Rhea" id="RHEA:12645"/>
        <dbReference type="Rhea" id="RHEA-COMP:10000"/>
        <dbReference type="Rhea" id="RHEA-COMP:10001"/>
        <dbReference type="ChEBI" id="CHEBI:15378"/>
        <dbReference type="ChEBI" id="CHEBI:16526"/>
        <dbReference type="ChEBI" id="CHEBI:17640"/>
        <dbReference type="ChEBI" id="CHEBI:33737"/>
        <dbReference type="ChEBI" id="CHEBI:33738"/>
        <dbReference type="ChEBI" id="CHEBI:57271"/>
        <dbReference type="ChEBI" id="CHEBI:57287"/>
        <dbReference type="EC" id="1.2.7.8"/>
    </reaction>
</comment>
<evidence type="ECO:0000256" key="9">
    <source>
        <dbReference type="ARBA" id="ARBA00023002"/>
    </source>
</evidence>
<accession>A0A1G9P675</accession>
<evidence type="ECO:0000256" key="6">
    <source>
        <dbReference type="ARBA" id="ARBA00022485"/>
    </source>
</evidence>
<feature type="domain" description="4Fe-4S ferredoxin-type" evidence="16">
    <location>
        <begin position="535"/>
        <end position="563"/>
    </location>
</feature>
<feature type="binding site" evidence="15">
    <location>
        <position position="547"/>
    </location>
    <ligand>
        <name>[4Fe-4S] cluster</name>
        <dbReference type="ChEBI" id="CHEBI:49883"/>
        <label>1</label>
    </ligand>
</feature>
<dbReference type="Proteomes" id="UP000199068">
    <property type="component" value="Unassembled WGS sequence"/>
</dbReference>
<proteinExistence type="predicted"/>
<evidence type="ECO:0000256" key="13">
    <source>
        <dbReference type="ARBA" id="ARBA00048332"/>
    </source>
</evidence>
<dbReference type="NCBIfam" id="TIGR03336">
    <property type="entry name" value="IOR_alpha"/>
    <property type="match status" value="1"/>
</dbReference>
<dbReference type="GO" id="GO:0043805">
    <property type="term" value="F:indolepyruvate ferredoxin oxidoreductase activity"/>
    <property type="evidence" value="ECO:0007669"/>
    <property type="project" value="UniProtKB-UniRule"/>
</dbReference>
<evidence type="ECO:0000256" key="8">
    <source>
        <dbReference type="ARBA" id="ARBA00022982"/>
    </source>
</evidence>
<evidence type="ECO:0000256" key="15">
    <source>
        <dbReference type="PIRSR" id="PIRSR006439-50"/>
    </source>
</evidence>
<evidence type="ECO:0000259" key="16">
    <source>
        <dbReference type="PROSITE" id="PS51379"/>
    </source>
</evidence>
<feature type="binding site" evidence="15">
    <location>
        <position position="544"/>
    </location>
    <ligand>
        <name>[4Fe-4S] cluster</name>
        <dbReference type="ChEBI" id="CHEBI:49883"/>
        <label>1</label>
    </ligand>
</feature>
<dbReference type="PROSITE" id="PS51379">
    <property type="entry name" value="4FE4S_FER_2"/>
    <property type="match status" value="2"/>
</dbReference>
<evidence type="ECO:0000313" key="17">
    <source>
        <dbReference type="EMBL" id="SDL93727.1"/>
    </source>
</evidence>
<feature type="domain" description="4Fe-4S ferredoxin-type" evidence="16">
    <location>
        <begin position="565"/>
        <end position="594"/>
    </location>
</feature>
<dbReference type="SUPFAM" id="SSF52518">
    <property type="entry name" value="Thiamin diphosphate-binding fold (THDP-binding)"/>
    <property type="match status" value="2"/>
</dbReference>
<dbReference type="EC" id="1.2.7.8" evidence="3 14"/>
<feature type="binding site" evidence="15">
    <location>
        <position position="555"/>
    </location>
    <ligand>
        <name>[4Fe-4S] cluster</name>
        <dbReference type="ChEBI" id="CHEBI:49883"/>
        <label>2</label>
    </ligand>
</feature>
<dbReference type="EMBL" id="FNGW01000004">
    <property type="protein sequence ID" value="SDL93727.1"/>
    <property type="molecule type" value="Genomic_DNA"/>
</dbReference>
<keyword evidence="9 14" id="KW-0560">Oxidoreductase</keyword>
<dbReference type="CDD" id="cd02008">
    <property type="entry name" value="TPP_IOR_alpha"/>
    <property type="match status" value="1"/>
</dbReference>
<dbReference type="Gene3D" id="3.40.50.970">
    <property type="match status" value="2"/>
</dbReference>
<comment type="function">
    <text evidence="1 14">Catalyzes the ferredoxin-dependent oxidative decarboxylation of arylpyruvates.</text>
</comment>
<comment type="cofactor">
    <cofactor evidence="14 15">
        <name>[4Fe-4S] cluster</name>
        <dbReference type="ChEBI" id="CHEBI:49883"/>
    </cofactor>
    <text evidence="14 15">Binds 2 [4Fe-4S] clusters. In this family the first cluster has a non-standard and varying [4Fe-4S] binding motif CX(2)CX(2)CX(4-5)CP.</text>
</comment>